<organism evidence="3 4">
    <name type="scientific">Natronomicrosphaera hydrolytica</name>
    <dbReference type="NCBI Taxonomy" id="3242702"/>
    <lineage>
        <taxon>Bacteria</taxon>
        <taxon>Pseudomonadati</taxon>
        <taxon>Planctomycetota</taxon>
        <taxon>Phycisphaerae</taxon>
        <taxon>Phycisphaerales</taxon>
        <taxon>Phycisphaeraceae</taxon>
        <taxon>Natronomicrosphaera</taxon>
    </lineage>
</organism>
<feature type="region of interest" description="Disordered" evidence="2">
    <location>
        <begin position="1"/>
        <end position="45"/>
    </location>
</feature>
<evidence type="ECO:0000256" key="2">
    <source>
        <dbReference type="SAM" id="MobiDB-lite"/>
    </source>
</evidence>
<sequence>MIFEPPPRGVCHASETVHSDSDDDASDRVGGIRGGDDVREPDGAAGLERYERQIERAEQEHAEAVERATTQYRESLERALAGALRSGEAADAQRIQGELDRLNTIPGYSGPSRVRSFLAAIAGRSFTTGTPAAGVATLEADGRFLHSHRSWNGRAGTWSAVSEHEVVIETFDKREWRMIFSEDRNHAVLVLERGRGPTMARSREP</sequence>
<evidence type="ECO:0000313" key="3">
    <source>
        <dbReference type="EMBL" id="MFA9479156.1"/>
    </source>
</evidence>
<feature type="coiled-coil region" evidence="1">
    <location>
        <begin position="47"/>
        <end position="74"/>
    </location>
</feature>
<dbReference type="EMBL" id="JBGUBD010000007">
    <property type="protein sequence ID" value="MFA9479156.1"/>
    <property type="molecule type" value="Genomic_DNA"/>
</dbReference>
<reference evidence="3 4" key="1">
    <citation type="submission" date="2024-08" db="EMBL/GenBank/DDBJ databases">
        <title>Whole-genome sequencing of halo(alkali)philic microorganisms from hypersaline lakes.</title>
        <authorList>
            <person name="Sorokin D.Y."/>
            <person name="Merkel A.Y."/>
            <person name="Messina E."/>
            <person name="Yakimov M."/>
        </authorList>
    </citation>
    <scope>NUCLEOTIDE SEQUENCE [LARGE SCALE GENOMIC DNA]</scope>
    <source>
        <strain evidence="3 4">AB-hyl4</strain>
    </source>
</reference>
<name>A0ABV4U8U2_9BACT</name>
<dbReference type="RefSeq" id="WP_425346083.1">
    <property type="nucleotide sequence ID" value="NZ_JBGUBD010000007.1"/>
</dbReference>
<evidence type="ECO:0000256" key="1">
    <source>
        <dbReference type="SAM" id="Coils"/>
    </source>
</evidence>
<comment type="caution">
    <text evidence="3">The sequence shown here is derived from an EMBL/GenBank/DDBJ whole genome shotgun (WGS) entry which is preliminary data.</text>
</comment>
<keyword evidence="4" id="KW-1185">Reference proteome</keyword>
<feature type="compositionally biased region" description="Basic and acidic residues" evidence="2">
    <location>
        <begin position="34"/>
        <end position="45"/>
    </location>
</feature>
<keyword evidence="1" id="KW-0175">Coiled coil</keyword>
<evidence type="ECO:0000313" key="4">
    <source>
        <dbReference type="Proteomes" id="UP001575105"/>
    </source>
</evidence>
<dbReference type="Proteomes" id="UP001575105">
    <property type="component" value="Unassembled WGS sequence"/>
</dbReference>
<proteinExistence type="predicted"/>
<accession>A0ABV4U8U2</accession>
<protein>
    <submittedName>
        <fullName evidence="3">Uncharacterized protein</fullName>
    </submittedName>
</protein>
<gene>
    <name evidence="3" type="ORF">ACERK3_12765</name>
</gene>